<protein>
    <submittedName>
        <fullName evidence="12">Translocon-associated protein, alpha subunit</fullName>
    </submittedName>
</protein>
<dbReference type="EMBL" id="BLAL01000016">
    <property type="protein sequence ID" value="GES75578.1"/>
    <property type="molecule type" value="Genomic_DNA"/>
</dbReference>
<dbReference type="PANTHER" id="PTHR12924:SF0">
    <property type="entry name" value="TRANSLOCON-ASSOCIATED PROTEIN SUBUNIT ALPHA"/>
    <property type="match status" value="1"/>
</dbReference>
<dbReference type="OrthoDB" id="1926781at2759"/>
<sequence>MKNILSLFFLAVLLFIPLLALGAESEDNQVYHAPNTVEITGEFTDNPFSQIVNGQKNSVKLTFDNKGESNYTIDLIAGELFNKDNPSEIYRNLTAYRYSVAVPSMDHVDVIYNFYAEFPPQELGLHIYVFFADENAKKFRGVGYNGTVTIVDPEVSIFDFQLIFMYLILIGFFGGIGYLIFQAFFGGTKTKKKRIVKVEDNATESSDKLDDSWLPEQHLRPQSTRSSARIRKKNETKKE</sequence>
<evidence type="ECO:0000256" key="8">
    <source>
        <dbReference type="ARBA" id="ARBA00038311"/>
    </source>
</evidence>
<dbReference type="PANTHER" id="PTHR12924">
    <property type="entry name" value="TRANSLOCON-ASSOCIATED PROTEIN, ALPHA SUBUNIT"/>
    <property type="match status" value="1"/>
</dbReference>
<feature type="transmembrane region" description="Helical" evidence="10">
    <location>
        <begin position="163"/>
        <end position="185"/>
    </location>
</feature>
<comment type="subcellular location">
    <subcellularLocation>
        <location evidence="1">Endoplasmic reticulum membrane</location>
        <topology evidence="1">Single-pass type I membrane protein</topology>
    </subcellularLocation>
</comment>
<reference evidence="12" key="1">
    <citation type="submission" date="2019-10" db="EMBL/GenBank/DDBJ databases">
        <title>Conservation and host-specific expression of non-tandemly repeated heterogenous ribosome RNA gene in arbuscular mycorrhizal fungi.</title>
        <authorList>
            <person name="Maeda T."/>
            <person name="Kobayashi Y."/>
            <person name="Nakagawa T."/>
            <person name="Ezawa T."/>
            <person name="Yamaguchi K."/>
            <person name="Bino T."/>
            <person name="Nishimoto Y."/>
            <person name="Shigenobu S."/>
            <person name="Kawaguchi M."/>
        </authorList>
    </citation>
    <scope>NUCLEOTIDE SEQUENCE</scope>
    <source>
        <strain evidence="12">HR1</strain>
    </source>
</reference>
<evidence type="ECO:0000256" key="6">
    <source>
        <dbReference type="ARBA" id="ARBA00023136"/>
    </source>
</evidence>
<keyword evidence="4" id="KW-0256">Endoplasmic reticulum</keyword>
<evidence type="ECO:0000256" key="11">
    <source>
        <dbReference type="SAM" id="SignalP"/>
    </source>
</evidence>
<organism evidence="12 13">
    <name type="scientific">Rhizophagus clarus</name>
    <dbReference type="NCBI Taxonomy" id="94130"/>
    <lineage>
        <taxon>Eukaryota</taxon>
        <taxon>Fungi</taxon>
        <taxon>Fungi incertae sedis</taxon>
        <taxon>Mucoromycota</taxon>
        <taxon>Glomeromycotina</taxon>
        <taxon>Glomeromycetes</taxon>
        <taxon>Glomerales</taxon>
        <taxon>Glomeraceae</taxon>
        <taxon>Rhizophagus</taxon>
    </lineage>
</organism>
<dbReference type="Pfam" id="PF03896">
    <property type="entry name" value="TRAP_alpha"/>
    <property type="match status" value="1"/>
</dbReference>
<keyword evidence="2 10" id="KW-0812">Transmembrane</keyword>
<evidence type="ECO:0000256" key="9">
    <source>
        <dbReference type="SAM" id="MobiDB-lite"/>
    </source>
</evidence>
<evidence type="ECO:0000313" key="12">
    <source>
        <dbReference type="EMBL" id="GES75578.1"/>
    </source>
</evidence>
<feature type="compositionally biased region" description="Basic and acidic residues" evidence="9">
    <location>
        <begin position="201"/>
        <end position="211"/>
    </location>
</feature>
<evidence type="ECO:0000256" key="1">
    <source>
        <dbReference type="ARBA" id="ARBA00004115"/>
    </source>
</evidence>
<comment type="similarity">
    <text evidence="8">Belongs to the IRC22 family.</text>
</comment>
<evidence type="ECO:0000256" key="10">
    <source>
        <dbReference type="SAM" id="Phobius"/>
    </source>
</evidence>
<name>A0A8H3KTF8_9GLOM</name>
<evidence type="ECO:0000256" key="2">
    <source>
        <dbReference type="ARBA" id="ARBA00022692"/>
    </source>
</evidence>
<feature type="signal peptide" evidence="11">
    <location>
        <begin position="1"/>
        <end position="22"/>
    </location>
</feature>
<evidence type="ECO:0000313" key="13">
    <source>
        <dbReference type="Proteomes" id="UP000615446"/>
    </source>
</evidence>
<evidence type="ECO:0000256" key="5">
    <source>
        <dbReference type="ARBA" id="ARBA00022989"/>
    </source>
</evidence>
<evidence type="ECO:0000256" key="4">
    <source>
        <dbReference type="ARBA" id="ARBA00022824"/>
    </source>
</evidence>
<keyword evidence="5 10" id="KW-1133">Transmembrane helix</keyword>
<comment type="caution">
    <text evidence="12">The sequence shown here is derived from an EMBL/GenBank/DDBJ whole genome shotgun (WGS) entry which is preliminary data.</text>
</comment>
<comment type="function">
    <text evidence="7">Is probably involved in a pathway contributing to genomic integrity.</text>
</comment>
<evidence type="ECO:0000256" key="3">
    <source>
        <dbReference type="ARBA" id="ARBA00022729"/>
    </source>
</evidence>
<keyword evidence="6 10" id="KW-0472">Membrane</keyword>
<feature type="region of interest" description="Disordered" evidence="9">
    <location>
        <begin position="201"/>
        <end position="239"/>
    </location>
</feature>
<proteinExistence type="inferred from homology"/>
<dbReference type="GO" id="GO:0005789">
    <property type="term" value="C:endoplasmic reticulum membrane"/>
    <property type="evidence" value="ECO:0007669"/>
    <property type="project" value="UniProtKB-SubCell"/>
</dbReference>
<feature type="compositionally biased region" description="Basic residues" evidence="9">
    <location>
        <begin position="228"/>
        <end position="239"/>
    </location>
</feature>
<dbReference type="AlphaFoldDB" id="A0A8H3KTF8"/>
<dbReference type="Proteomes" id="UP000615446">
    <property type="component" value="Unassembled WGS sequence"/>
</dbReference>
<keyword evidence="3 11" id="KW-0732">Signal</keyword>
<gene>
    <name evidence="12" type="ORF">RCL2_000300600</name>
</gene>
<accession>A0A8H3KTF8</accession>
<evidence type="ECO:0000256" key="7">
    <source>
        <dbReference type="ARBA" id="ARBA00037565"/>
    </source>
</evidence>
<feature type="chain" id="PRO_5034349792" evidence="11">
    <location>
        <begin position="23"/>
        <end position="239"/>
    </location>
</feature>
<dbReference type="InterPro" id="IPR005595">
    <property type="entry name" value="TRAP_alpha"/>
</dbReference>